<evidence type="ECO:0000256" key="1">
    <source>
        <dbReference type="SAM" id="MobiDB-lite"/>
    </source>
</evidence>
<feature type="compositionally biased region" description="Polar residues" evidence="1">
    <location>
        <begin position="300"/>
        <end position="309"/>
    </location>
</feature>
<feature type="compositionally biased region" description="Polar residues" evidence="1">
    <location>
        <begin position="262"/>
        <end position="271"/>
    </location>
</feature>
<keyword evidence="3" id="KW-1185">Reference proteome</keyword>
<dbReference type="EMBL" id="KB468113">
    <property type="protein sequence ID" value="PCH41276.1"/>
    <property type="molecule type" value="Genomic_DNA"/>
</dbReference>
<evidence type="ECO:0000313" key="2">
    <source>
        <dbReference type="EMBL" id="PCH41276.1"/>
    </source>
</evidence>
<feature type="compositionally biased region" description="Basic and acidic residues" evidence="1">
    <location>
        <begin position="332"/>
        <end position="342"/>
    </location>
</feature>
<gene>
    <name evidence="2" type="ORF">WOLCODRAFT_137289</name>
</gene>
<proteinExistence type="predicted"/>
<evidence type="ECO:0000313" key="3">
    <source>
        <dbReference type="Proteomes" id="UP000218811"/>
    </source>
</evidence>
<dbReference type="OrthoDB" id="3217643at2759"/>
<feature type="compositionally biased region" description="Low complexity" evidence="1">
    <location>
        <begin position="437"/>
        <end position="451"/>
    </location>
</feature>
<feature type="compositionally biased region" description="Polar residues" evidence="1">
    <location>
        <begin position="139"/>
        <end position="173"/>
    </location>
</feature>
<protein>
    <submittedName>
        <fullName evidence="2">Uncharacterized protein</fullName>
    </submittedName>
</protein>
<feature type="compositionally biased region" description="Polar residues" evidence="1">
    <location>
        <begin position="454"/>
        <end position="467"/>
    </location>
</feature>
<feature type="region of interest" description="Disordered" evidence="1">
    <location>
        <begin position="127"/>
        <end position="371"/>
    </location>
</feature>
<name>A0A2H3JGH4_WOLCO</name>
<sequence length="467" mass="50374">MCYVHGSIDQATSSCPMCKVFKPVSAVRCPHIKEICRNRAQHPRHDVVYLKNAEVQTFIGCGFCKWAATNPTEMQSGYQNPGWPGCCRPPRQDEVKLIGAADWYAVSIVHHIPIPSDIKALLESVTSSKNGGSPIGSLRISSQQAPSMSRRVSYQVTGTPRVESASTRTQTMPIPSRGRSGGSPQQANAPLTSRNGHGNSDGIISSLPNRSAVDQYPGQRRSNADHRDHSEKRSESTGASQHSPGHRNADLGGSLSRRSMDSRPSLSSILPSVNKVAPDAQPQRRRSQTTTRYSPPLSAPTRNQISSRYSPPLANPTPRTAERQSIPPSVSQRRDSTLEKSFESMSISSASSSSSGSNSETTVISDGGFTDYLSDESEAELQRQAEAKAAILAQNQLEEQEFKAARQQLASVDLRPPKSWNSNNNGSNNGTLRSRSHTSAYSPASASTYGTPYPTGNASVAGSVQRV</sequence>
<feature type="compositionally biased region" description="Polar residues" evidence="1">
    <location>
        <begin position="182"/>
        <end position="209"/>
    </location>
</feature>
<dbReference type="OMA" id="REICRNR"/>
<organism evidence="2 3">
    <name type="scientific">Wolfiporia cocos (strain MD-104)</name>
    <name type="common">Brown rot fungus</name>
    <dbReference type="NCBI Taxonomy" id="742152"/>
    <lineage>
        <taxon>Eukaryota</taxon>
        <taxon>Fungi</taxon>
        <taxon>Dikarya</taxon>
        <taxon>Basidiomycota</taxon>
        <taxon>Agaricomycotina</taxon>
        <taxon>Agaricomycetes</taxon>
        <taxon>Polyporales</taxon>
        <taxon>Phaeolaceae</taxon>
        <taxon>Wolfiporia</taxon>
    </lineage>
</organism>
<reference evidence="2 3" key="1">
    <citation type="journal article" date="2012" name="Science">
        <title>The Paleozoic origin of enzymatic lignin decomposition reconstructed from 31 fungal genomes.</title>
        <authorList>
            <person name="Floudas D."/>
            <person name="Binder M."/>
            <person name="Riley R."/>
            <person name="Barry K."/>
            <person name="Blanchette R.A."/>
            <person name="Henrissat B."/>
            <person name="Martinez A.T."/>
            <person name="Otillar R."/>
            <person name="Spatafora J.W."/>
            <person name="Yadav J.S."/>
            <person name="Aerts A."/>
            <person name="Benoit I."/>
            <person name="Boyd A."/>
            <person name="Carlson A."/>
            <person name="Copeland A."/>
            <person name="Coutinho P.M."/>
            <person name="de Vries R.P."/>
            <person name="Ferreira P."/>
            <person name="Findley K."/>
            <person name="Foster B."/>
            <person name="Gaskell J."/>
            <person name="Glotzer D."/>
            <person name="Gorecki P."/>
            <person name="Heitman J."/>
            <person name="Hesse C."/>
            <person name="Hori C."/>
            <person name="Igarashi K."/>
            <person name="Jurgens J.A."/>
            <person name="Kallen N."/>
            <person name="Kersten P."/>
            <person name="Kohler A."/>
            <person name="Kuees U."/>
            <person name="Kumar T.K.A."/>
            <person name="Kuo A."/>
            <person name="LaButti K."/>
            <person name="Larrondo L.F."/>
            <person name="Lindquist E."/>
            <person name="Ling A."/>
            <person name="Lombard V."/>
            <person name="Lucas S."/>
            <person name="Lundell T."/>
            <person name="Martin R."/>
            <person name="McLaughlin D.J."/>
            <person name="Morgenstern I."/>
            <person name="Morin E."/>
            <person name="Murat C."/>
            <person name="Nagy L.G."/>
            <person name="Nolan M."/>
            <person name="Ohm R.A."/>
            <person name="Patyshakuliyeva A."/>
            <person name="Rokas A."/>
            <person name="Ruiz-Duenas F.J."/>
            <person name="Sabat G."/>
            <person name="Salamov A."/>
            <person name="Samejima M."/>
            <person name="Schmutz J."/>
            <person name="Slot J.C."/>
            <person name="St John F."/>
            <person name="Stenlid J."/>
            <person name="Sun H."/>
            <person name="Sun S."/>
            <person name="Syed K."/>
            <person name="Tsang A."/>
            <person name="Wiebenga A."/>
            <person name="Young D."/>
            <person name="Pisabarro A."/>
            <person name="Eastwood D.C."/>
            <person name="Martin F."/>
            <person name="Cullen D."/>
            <person name="Grigoriev I.V."/>
            <person name="Hibbett D.S."/>
        </authorList>
    </citation>
    <scope>NUCLEOTIDE SEQUENCE [LARGE SCALE GENOMIC DNA]</scope>
    <source>
        <strain evidence="2 3">MD-104</strain>
    </source>
</reference>
<accession>A0A2H3JGH4</accession>
<dbReference type="Proteomes" id="UP000218811">
    <property type="component" value="Unassembled WGS sequence"/>
</dbReference>
<feature type="compositionally biased region" description="Low complexity" evidence="1">
    <location>
        <begin position="421"/>
        <end position="430"/>
    </location>
</feature>
<dbReference type="AlphaFoldDB" id="A0A2H3JGH4"/>
<feature type="compositionally biased region" description="Basic and acidic residues" evidence="1">
    <location>
        <begin position="222"/>
        <end position="235"/>
    </location>
</feature>
<dbReference type="STRING" id="742152.A0A2H3JGH4"/>
<feature type="compositionally biased region" description="Low complexity" evidence="1">
    <location>
        <begin position="343"/>
        <end position="359"/>
    </location>
</feature>
<feature type="region of interest" description="Disordered" evidence="1">
    <location>
        <begin position="413"/>
        <end position="467"/>
    </location>
</feature>